<feature type="transmembrane region" description="Helical" evidence="1">
    <location>
        <begin position="53"/>
        <end position="78"/>
    </location>
</feature>
<keyword evidence="1" id="KW-0472">Membrane</keyword>
<reference evidence="2 3" key="1">
    <citation type="submission" date="2024-06" db="EMBL/GenBank/DDBJ databases">
        <title>The Natural Products Discovery Center: Release of the First 8490 Sequenced Strains for Exploring Actinobacteria Biosynthetic Diversity.</title>
        <authorList>
            <person name="Kalkreuter E."/>
            <person name="Kautsar S.A."/>
            <person name="Yang D."/>
            <person name="Bader C.D."/>
            <person name="Teijaro C.N."/>
            <person name="Fluegel L."/>
            <person name="Davis C.M."/>
            <person name="Simpson J.R."/>
            <person name="Lauterbach L."/>
            <person name="Steele A.D."/>
            <person name="Gui C."/>
            <person name="Meng S."/>
            <person name="Li G."/>
            <person name="Viehrig K."/>
            <person name="Ye F."/>
            <person name="Su P."/>
            <person name="Kiefer A.F."/>
            <person name="Nichols A."/>
            <person name="Cepeda A.J."/>
            <person name="Yan W."/>
            <person name="Fan B."/>
            <person name="Jiang Y."/>
            <person name="Adhikari A."/>
            <person name="Zheng C.-J."/>
            <person name="Schuster L."/>
            <person name="Cowan T.M."/>
            <person name="Smanski M.J."/>
            <person name="Chevrette M.G."/>
            <person name="De Carvalho L.P.S."/>
            <person name="Shen B."/>
        </authorList>
    </citation>
    <scope>NUCLEOTIDE SEQUENCE [LARGE SCALE GENOMIC DNA]</scope>
    <source>
        <strain evidence="2 3">NPDC019583</strain>
    </source>
</reference>
<proteinExistence type="predicted"/>
<keyword evidence="1" id="KW-1133">Transmembrane helix</keyword>
<dbReference type="Proteomes" id="UP001550603">
    <property type="component" value="Unassembled WGS sequence"/>
</dbReference>
<keyword evidence="1" id="KW-0812">Transmembrane</keyword>
<organism evidence="2 3">
    <name type="scientific">Streptomyces olindensis</name>
    <dbReference type="NCBI Taxonomy" id="358823"/>
    <lineage>
        <taxon>Bacteria</taxon>
        <taxon>Bacillati</taxon>
        <taxon>Actinomycetota</taxon>
        <taxon>Actinomycetes</taxon>
        <taxon>Kitasatosporales</taxon>
        <taxon>Streptomycetaceae</taxon>
        <taxon>Streptomyces</taxon>
    </lineage>
</organism>
<comment type="caution">
    <text evidence="2">The sequence shown here is derived from an EMBL/GenBank/DDBJ whole genome shotgun (WGS) entry which is preliminary data.</text>
</comment>
<evidence type="ECO:0000256" key="1">
    <source>
        <dbReference type="SAM" id="Phobius"/>
    </source>
</evidence>
<sequence>MIALTAVALVRPLFSVTGLSEALGKPLTPVVLTLAITLTWILAVGLSRVREPLLTLLAAGVMYALATLVLSGVLSPLLTGKLQGPLAQPMAIIPLILINLVWGAFCGACAIGLRRMRGIRS</sequence>
<dbReference type="RefSeq" id="WP_359786232.1">
    <property type="nucleotide sequence ID" value="NZ_JBEYBN010000006.1"/>
</dbReference>
<protein>
    <submittedName>
        <fullName evidence="2">Uncharacterized protein</fullName>
    </submittedName>
</protein>
<accession>A0ABV2XPU7</accession>
<feature type="transmembrane region" description="Helical" evidence="1">
    <location>
        <begin position="90"/>
        <end position="113"/>
    </location>
</feature>
<feature type="transmembrane region" description="Helical" evidence="1">
    <location>
        <begin position="28"/>
        <end position="46"/>
    </location>
</feature>
<evidence type="ECO:0000313" key="3">
    <source>
        <dbReference type="Proteomes" id="UP001550603"/>
    </source>
</evidence>
<keyword evidence="3" id="KW-1185">Reference proteome</keyword>
<dbReference type="EMBL" id="JBEYBN010000006">
    <property type="protein sequence ID" value="MEU2266033.1"/>
    <property type="molecule type" value="Genomic_DNA"/>
</dbReference>
<evidence type="ECO:0000313" key="2">
    <source>
        <dbReference type="EMBL" id="MEU2266033.1"/>
    </source>
</evidence>
<gene>
    <name evidence="2" type="ORF">ABZ568_06235</name>
</gene>
<name>A0ABV2XPU7_9ACTN</name>